<gene>
    <name evidence="3" type="ORF">LITE_LOCUS35023</name>
    <name evidence="2" type="ORF">LITE_LOCUS6099</name>
</gene>
<feature type="region of interest" description="Disordered" evidence="1">
    <location>
        <begin position="1"/>
        <end position="20"/>
    </location>
</feature>
<dbReference type="Proteomes" id="UP001154282">
    <property type="component" value="Unassembled WGS sequence"/>
</dbReference>
<evidence type="ECO:0000256" key="1">
    <source>
        <dbReference type="SAM" id="MobiDB-lite"/>
    </source>
</evidence>
<protein>
    <submittedName>
        <fullName evidence="3">Uncharacterized protein</fullName>
    </submittedName>
</protein>
<reference evidence="3" key="1">
    <citation type="submission" date="2022-08" db="EMBL/GenBank/DDBJ databases">
        <authorList>
            <person name="Gutierrez-Valencia J."/>
        </authorList>
    </citation>
    <scope>NUCLEOTIDE SEQUENCE</scope>
</reference>
<evidence type="ECO:0000313" key="2">
    <source>
        <dbReference type="EMBL" id="CAI0389130.1"/>
    </source>
</evidence>
<comment type="caution">
    <text evidence="3">The sequence shown here is derived from an EMBL/GenBank/DDBJ whole genome shotgun (WGS) entry which is preliminary data.</text>
</comment>
<dbReference type="AlphaFoldDB" id="A0AAV0NSI5"/>
<proteinExistence type="predicted"/>
<dbReference type="EMBL" id="CAMGYJ010000008">
    <property type="protein sequence ID" value="CAI0461620.1"/>
    <property type="molecule type" value="Genomic_DNA"/>
</dbReference>
<accession>A0AAV0NSI5</accession>
<name>A0AAV0NSI5_9ROSI</name>
<dbReference type="EMBL" id="CAMGYJ010000003">
    <property type="protein sequence ID" value="CAI0389130.1"/>
    <property type="molecule type" value="Genomic_DNA"/>
</dbReference>
<evidence type="ECO:0000313" key="3">
    <source>
        <dbReference type="EMBL" id="CAI0461620.1"/>
    </source>
</evidence>
<evidence type="ECO:0000313" key="4">
    <source>
        <dbReference type="Proteomes" id="UP001154282"/>
    </source>
</evidence>
<keyword evidence="4" id="KW-1185">Reference proteome</keyword>
<sequence length="56" mass="6101">MPRPTCSSESDRSRGIGGAGVWRVAKPSAVLRKPTMVAPRNPIDLRSEKGRRELAV</sequence>
<organism evidence="3 4">
    <name type="scientific">Linum tenue</name>
    <dbReference type="NCBI Taxonomy" id="586396"/>
    <lineage>
        <taxon>Eukaryota</taxon>
        <taxon>Viridiplantae</taxon>
        <taxon>Streptophyta</taxon>
        <taxon>Embryophyta</taxon>
        <taxon>Tracheophyta</taxon>
        <taxon>Spermatophyta</taxon>
        <taxon>Magnoliopsida</taxon>
        <taxon>eudicotyledons</taxon>
        <taxon>Gunneridae</taxon>
        <taxon>Pentapetalae</taxon>
        <taxon>rosids</taxon>
        <taxon>fabids</taxon>
        <taxon>Malpighiales</taxon>
        <taxon>Linaceae</taxon>
        <taxon>Linum</taxon>
    </lineage>
</organism>